<proteinExistence type="predicted"/>
<organism evidence="2">
    <name type="scientific">gut metagenome</name>
    <dbReference type="NCBI Taxonomy" id="749906"/>
    <lineage>
        <taxon>unclassified sequences</taxon>
        <taxon>metagenomes</taxon>
        <taxon>organismal metagenomes</taxon>
    </lineage>
</organism>
<keyword evidence="1" id="KW-0472">Membrane</keyword>
<reference evidence="2" key="1">
    <citation type="journal article" date="2012" name="PLoS ONE">
        <title>Gene sets for utilization of primary and secondary nutrition supplies in the distal gut of endangered iberian lynx.</title>
        <authorList>
            <person name="Alcaide M."/>
            <person name="Messina E."/>
            <person name="Richter M."/>
            <person name="Bargiela R."/>
            <person name="Peplies J."/>
            <person name="Huws S.A."/>
            <person name="Newbold C.J."/>
            <person name="Golyshin P.N."/>
            <person name="Simon M.A."/>
            <person name="Lopez G."/>
            <person name="Yakimov M.M."/>
            <person name="Ferrer M."/>
        </authorList>
    </citation>
    <scope>NUCLEOTIDE SEQUENCE</scope>
</reference>
<evidence type="ECO:0000313" key="2">
    <source>
        <dbReference type="EMBL" id="EJW96672.1"/>
    </source>
</evidence>
<feature type="transmembrane region" description="Helical" evidence="1">
    <location>
        <begin position="42"/>
        <end position="68"/>
    </location>
</feature>
<dbReference type="EMBL" id="AMCI01005170">
    <property type="protein sequence ID" value="EJW96672.1"/>
    <property type="molecule type" value="Genomic_DNA"/>
</dbReference>
<evidence type="ECO:0000256" key="1">
    <source>
        <dbReference type="SAM" id="Phobius"/>
    </source>
</evidence>
<gene>
    <name evidence="2" type="ORF">EVA_15219</name>
</gene>
<keyword evidence="1" id="KW-1133">Transmembrane helix</keyword>
<keyword evidence="1" id="KW-0812">Transmembrane</keyword>
<sequence>MNWNIEKALKGCIATFLFLIALMGAYLKYVEVVEAGAEGAPAILYMLVMFFVIFIVTGSITLLLVGILTPIATKGIMHLLPIHQDASLSSSDDKTLTSSCQLSKEDSEKLVAHQQTVKNKNAQSLQQQTENNLLKEKQVLEEIFAYTRGTFQKVFTPPQIETLIHNIQELYRVCKEPSEEGKVCHFQEVETEISTYYYNYDLEHYGWNVSSRIRMLCKKMNQGETIPHFLKVSFPYSFALKEVSSIKTKLTNETSKLPLINGKEEMTPYVFPGTEQLPTKTD</sequence>
<protein>
    <submittedName>
        <fullName evidence="2">Membrane protein</fullName>
    </submittedName>
</protein>
<feature type="transmembrane region" description="Helical" evidence="1">
    <location>
        <begin position="12"/>
        <end position="30"/>
    </location>
</feature>
<dbReference type="AlphaFoldDB" id="J9G4D1"/>
<comment type="caution">
    <text evidence="2">The sequence shown here is derived from an EMBL/GenBank/DDBJ whole genome shotgun (WGS) entry which is preliminary data.</text>
</comment>
<accession>J9G4D1</accession>
<name>J9G4D1_9ZZZZ</name>